<dbReference type="NCBIfam" id="NF037959">
    <property type="entry name" value="MFS_SpdSyn"/>
    <property type="match status" value="1"/>
</dbReference>
<reference evidence="3 4" key="1">
    <citation type="submission" date="2021-07" db="EMBL/GenBank/DDBJ databases">
        <title>Sphingomonas sp.</title>
        <authorList>
            <person name="Feng G."/>
            <person name="Li J."/>
            <person name="Pan M."/>
        </authorList>
    </citation>
    <scope>NUCLEOTIDE SEQUENCE [LARGE SCALE GENOMIC DNA]</scope>
    <source>
        <strain evidence="3 4">RRHST34</strain>
    </source>
</reference>
<feature type="transmembrane region" description="Helical" evidence="2">
    <location>
        <begin position="60"/>
        <end position="78"/>
    </location>
</feature>
<keyword evidence="4" id="KW-1185">Reference proteome</keyword>
<feature type="transmembrane region" description="Helical" evidence="2">
    <location>
        <begin position="378"/>
        <end position="397"/>
    </location>
</feature>
<dbReference type="Gene3D" id="3.40.50.150">
    <property type="entry name" value="Vaccinia Virus protein VP39"/>
    <property type="match status" value="1"/>
</dbReference>
<feature type="transmembrane region" description="Helical" evidence="2">
    <location>
        <begin position="409"/>
        <end position="440"/>
    </location>
</feature>
<feature type="transmembrane region" description="Helical" evidence="2">
    <location>
        <begin position="286"/>
        <end position="306"/>
    </location>
</feature>
<dbReference type="PANTHER" id="PTHR43317:SF1">
    <property type="entry name" value="THERMOSPERMINE SYNTHASE ACAULIS5"/>
    <property type="match status" value="1"/>
</dbReference>
<feature type="transmembrane region" description="Helical" evidence="2">
    <location>
        <begin position="90"/>
        <end position="108"/>
    </location>
</feature>
<dbReference type="SUPFAM" id="SSF53335">
    <property type="entry name" value="S-adenosyl-L-methionine-dependent methyltransferases"/>
    <property type="match status" value="1"/>
</dbReference>
<feature type="transmembrane region" description="Helical" evidence="2">
    <location>
        <begin position="28"/>
        <end position="48"/>
    </location>
</feature>
<keyword evidence="2" id="KW-0472">Membrane</keyword>
<dbReference type="PANTHER" id="PTHR43317">
    <property type="entry name" value="THERMOSPERMINE SYNTHASE ACAULIS5"/>
    <property type="match status" value="1"/>
</dbReference>
<dbReference type="InterPro" id="IPR029063">
    <property type="entry name" value="SAM-dependent_MTases_sf"/>
</dbReference>
<gene>
    <name evidence="3" type="ORF">KZ820_01140</name>
</gene>
<feature type="transmembrane region" description="Helical" evidence="2">
    <location>
        <begin position="263"/>
        <end position="280"/>
    </location>
</feature>
<dbReference type="RefSeq" id="WP_219748034.1">
    <property type="nucleotide sequence ID" value="NZ_JAHXZN010000001.1"/>
</dbReference>
<feature type="transmembrane region" description="Helical" evidence="2">
    <location>
        <begin position="230"/>
        <end position="251"/>
    </location>
</feature>
<proteinExistence type="predicted"/>
<dbReference type="Proteomes" id="UP000759103">
    <property type="component" value="Unassembled WGS sequence"/>
</dbReference>
<keyword evidence="2" id="KW-0812">Transmembrane</keyword>
<keyword evidence="2" id="KW-1133">Transmembrane helix</keyword>
<organism evidence="3 4">
    <name type="scientific">Sphingomonas citri</name>
    <dbReference type="NCBI Taxonomy" id="2862499"/>
    <lineage>
        <taxon>Bacteria</taxon>
        <taxon>Pseudomonadati</taxon>
        <taxon>Pseudomonadota</taxon>
        <taxon>Alphaproteobacteria</taxon>
        <taxon>Sphingomonadales</taxon>
        <taxon>Sphingomonadaceae</taxon>
        <taxon>Sphingomonas</taxon>
    </lineage>
</organism>
<comment type="caution">
    <text evidence="3">The sequence shown here is derived from an EMBL/GenBank/DDBJ whole genome shotgun (WGS) entry which is preliminary data.</text>
</comment>
<feature type="transmembrane region" description="Helical" evidence="2">
    <location>
        <begin position="347"/>
        <end position="371"/>
    </location>
</feature>
<evidence type="ECO:0000256" key="1">
    <source>
        <dbReference type="ARBA" id="ARBA00023115"/>
    </source>
</evidence>
<feature type="transmembrane region" description="Helical" evidence="2">
    <location>
        <begin position="161"/>
        <end position="182"/>
    </location>
</feature>
<feature type="transmembrane region" description="Helical" evidence="2">
    <location>
        <begin position="318"/>
        <end position="341"/>
    </location>
</feature>
<name>A0ABS7BI83_9SPHN</name>
<sequence length="715" mass="76946">MLTGSFLLFLVQPMIARLALPRLGGAPAVWNSAMLVYQALLLGGYGYAHLIGRLAPRRQRAIHLALLLAACAFLPIGLSDRALPADAEPALWVPYLFALSIGPLFFAVSSQAPLMQRWYELARPGTDPYPLYAASNLGSFAGLIAFPLLVEPLLPVTQQRWLWSGGYLLLVALVLLCATRLPPRATTAADVAPSAPPPPRSRVLLWVVLGLVPSGMMLATSTFISTDLVAMPLLWVIPLALYLLSFSIAFAARRWPADSLTRAAPVTILLFGGIMMGGFADRATASTLMALLLLFMISVALHTRLYRLRPEPARLTGFYLAMSVGGALGGVFAGLVAPTLFDWTWEYPILILAAGALVPQAPLAAGLRVLWARPRARWVAVAAIAFALAVVAGVFAHEAGGLRTVRHTGATFAVVAAVGLLTLGARAPYLLVLASALLLFGGFRSLSLSLEPGARLRSYFGVYTVVEEPRRRTLVHGTTLHGVQLTGTAARERTPTSYYTPATGVGRAMRTAPLLFGDKARIGVVGLGTGTLACYARPGQRWRFYEIDPAMAELSRTHRFTFLADCAPDATIELGDARVSLERAATGSLDLLALDAFSSDAVPMHLLTREAFAVYARVLAHNGVLAVHISNRFIDLGPVVAAAARAGGWHALILNHVPMDEEEEGTPSSWIVLTRDPWTQALLAGDDGDWHVLRRRPGFAPWTDDYATILPLLRF</sequence>
<dbReference type="EMBL" id="JAHXZN010000001">
    <property type="protein sequence ID" value="MBW6529327.1"/>
    <property type="molecule type" value="Genomic_DNA"/>
</dbReference>
<evidence type="ECO:0000313" key="4">
    <source>
        <dbReference type="Proteomes" id="UP000759103"/>
    </source>
</evidence>
<protein>
    <submittedName>
        <fullName evidence="3">Fused MFS/spermidine synthase</fullName>
    </submittedName>
</protein>
<accession>A0ABS7BI83</accession>
<evidence type="ECO:0000313" key="3">
    <source>
        <dbReference type="EMBL" id="MBW6529327.1"/>
    </source>
</evidence>
<feature type="transmembrane region" description="Helical" evidence="2">
    <location>
        <begin position="129"/>
        <end position="149"/>
    </location>
</feature>
<keyword evidence="1" id="KW-0620">Polyamine biosynthesis</keyword>
<feature type="transmembrane region" description="Helical" evidence="2">
    <location>
        <begin position="203"/>
        <end position="224"/>
    </location>
</feature>
<evidence type="ECO:0000256" key="2">
    <source>
        <dbReference type="SAM" id="Phobius"/>
    </source>
</evidence>